<reference evidence="7 8" key="1">
    <citation type="submission" date="2019-09" db="EMBL/GenBank/DDBJ databases">
        <title>Actinomadura physcomitrii sp. nov., a novel actinomycete isolated from moss [Physcomitrium sphaericum (Ludw) Fuernr].</title>
        <authorList>
            <person name="Zhuang X."/>
            <person name="Liu C."/>
        </authorList>
    </citation>
    <scope>NUCLEOTIDE SEQUENCE [LARGE SCALE GENOMIC DNA]</scope>
    <source>
        <strain evidence="7 8">HMC1</strain>
    </source>
</reference>
<evidence type="ECO:0000256" key="2">
    <source>
        <dbReference type="ARBA" id="ARBA00010333"/>
    </source>
</evidence>
<dbReference type="InterPro" id="IPR037298">
    <property type="entry name" value="PheC_PBP2"/>
</dbReference>
<dbReference type="Pfam" id="PF00497">
    <property type="entry name" value="SBP_bac_3"/>
    <property type="match status" value="1"/>
</dbReference>
<dbReference type="CDD" id="cd01069">
    <property type="entry name" value="PBP2_PheC"/>
    <property type="match status" value="1"/>
</dbReference>
<dbReference type="GO" id="GO:0030313">
    <property type="term" value="C:cell envelope"/>
    <property type="evidence" value="ECO:0007669"/>
    <property type="project" value="UniProtKB-SubCell"/>
</dbReference>
<sequence>MRRRTAVAALALTFTAAFTTATATAAPATTAPAKAAPGGHSKATLLDKVPRRGVLRVCTTGDYRPFTYKDPKTGAYTGIDIDMAKHLAASLGVKADFVATTWTKLMDDFTAGKCDIGMGGISVTLARAQKAYFSEPYLVDGKAPIARCADKDKYDSLAKIDQAGVRVIVNPGGTNEKFAKANIRNATIITHPDNNTIFDEIVAGRADVMMTDGSETKYQAKLHPELCAINPDKPFTFAEKAYLLPRGDEEFQEYTDQWVHLTTRDGTYKGFAEPWQS</sequence>
<dbReference type="InterPro" id="IPR001638">
    <property type="entry name" value="Solute-binding_3/MltF_N"/>
</dbReference>
<dbReference type="GO" id="GO:0016836">
    <property type="term" value="F:hydro-lyase activity"/>
    <property type="evidence" value="ECO:0007669"/>
    <property type="project" value="InterPro"/>
</dbReference>
<keyword evidence="3 5" id="KW-0732">Signal</keyword>
<dbReference type="AlphaFoldDB" id="A0A6H9Y8I1"/>
<evidence type="ECO:0000259" key="6">
    <source>
        <dbReference type="SMART" id="SM00062"/>
    </source>
</evidence>
<dbReference type="SUPFAM" id="SSF53850">
    <property type="entry name" value="Periplasmic binding protein-like II"/>
    <property type="match status" value="1"/>
</dbReference>
<evidence type="ECO:0000256" key="4">
    <source>
        <dbReference type="RuleBase" id="RU003744"/>
    </source>
</evidence>
<comment type="caution">
    <text evidence="7">The sequence shown here is derived from an EMBL/GenBank/DDBJ whole genome shotgun (WGS) entry which is preliminary data.</text>
</comment>
<gene>
    <name evidence="7" type="ORF">F8566_45310</name>
</gene>
<dbReference type="PANTHER" id="PTHR35936:SF19">
    <property type="entry name" value="AMINO-ACID-BINDING PROTEIN YXEM-RELATED"/>
    <property type="match status" value="1"/>
</dbReference>
<feature type="signal peptide" evidence="5">
    <location>
        <begin position="1"/>
        <end position="25"/>
    </location>
</feature>
<dbReference type="InterPro" id="IPR018313">
    <property type="entry name" value="SBP_3_CS"/>
</dbReference>
<dbReference type="OrthoDB" id="8454826at2"/>
<evidence type="ECO:0000313" key="8">
    <source>
        <dbReference type="Proteomes" id="UP000468735"/>
    </source>
</evidence>
<comment type="subcellular location">
    <subcellularLocation>
        <location evidence="1">Cell envelope</location>
    </subcellularLocation>
</comment>
<comment type="similarity">
    <text evidence="2 4">Belongs to the bacterial solute-binding protein 3 family.</text>
</comment>
<evidence type="ECO:0000256" key="1">
    <source>
        <dbReference type="ARBA" id="ARBA00004196"/>
    </source>
</evidence>
<dbReference type="PROSITE" id="PS01039">
    <property type="entry name" value="SBP_BACTERIAL_3"/>
    <property type="match status" value="1"/>
</dbReference>
<dbReference type="PANTHER" id="PTHR35936">
    <property type="entry name" value="MEMBRANE-BOUND LYTIC MUREIN TRANSGLYCOSYLASE F"/>
    <property type="match status" value="1"/>
</dbReference>
<keyword evidence="8" id="KW-1185">Reference proteome</keyword>
<dbReference type="EMBL" id="WBMT01000030">
    <property type="protein sequence ID" value="KAB2340408.1"/>
    <property type="molecule type" value="Genomic_DNA"/>
</dbReference>
<evidence type="ECO:0000313" key="7">
    <source>
        <dbReference type="EMBL" id="KAB2340408.1"/>
    </source>
</evidence>
<feature type="domain" description="Solute-binding protein family 3/N-terminal" evidence="6">
    <location>
        <begin position="54"/>
        <end position="274"/>
    </location>
</feature>
<evidence type="ECO:0000256" key="3">
    <source>
        <dbReference type="ARBA" id="ARBA00022729"/>
    </source>
</evidence>
<dbReference type="SMART" id="SM00062">
    <property type="entry name" value="PBPb"/>
    <property type="match status" value="1"/>
</dbReference>
<feature type="chain" id="PRO_5026281540" evidence="5">
    <location>
        <begin position="26"/>
        <end position="277"/>
    </location>
</feature>
<name>A0A6H9Y8I1_9ACTN</name>
<dbReference type="Gene3D" id="3.40.190.10">
    <property type="entry name" value="Periplasmic binding protein-like II"/>
    <property type="match status" value="2"/>
</dbReference>
<dbReference type="RefSeq" id="WP_151569853.1">
    <property type="nucleotide sequence ID" value="NZ_WBMT01000030.1"/>
</dbReference>
<proteinExistence type="inferred from homology"/>
<organism evidence="7 8">
    <name type="scientific">Actinomadura rudentiformis</name>
    <dbReference type="NCBI Taxonomy" id="359158"/>
    <lineage>
        <taxon>Bacteria</taxon>
        <taxon>Bacillati</taxon>
        <taxon>Actinomycetota</taxon>
        <taxon>Actinomycetes</taxon>
        <taxon>Streptosporangiales</taxon>
        <taxon>Thermomonosporaceae</taxon>
        <taxon>Actinomadura</taxon>
    </lineage>
</organism>
<dbReference type="Proteomes" id="UP000468735">
    <property type="component" value="Unassembled WGS sequence"/>
</dbReference>
<evidence type="ECO:0000256" key="5">
    <source>
        <dbReference type="SAM" id="SignalP"/>
    </source>
</evidence>
<accession>A0A6H9Y8I1</accession>
<protein>
    <submittedName>
        <fullName evidence="7">Transporter substrate-binding domain-containing protein</fullName>
    </submittedName>
</protein>